<keyword evidence="1" id="KW-0472">Membrane</keyword>
<sequence>MMQPRIFNFKKKNRTPPPVKYILVITCVIFVAAVWFSIWFIGNKIQPTIMEIAEVKTTEFATRAINAAVKSSENLTFNELIDLKYDDEGNVTWMGWNAATYNKALRTVTQRAESFLYNMNKGETVDTDDPDLPPVDYDDSANDLADKDPTVIEIPIGQAFGNTILANLGPKIPVNFEIVGAIQSDIFTEENEVGINGFLYQIYVEVQVNVQIVIPFATDTAEVSTKIFLDSGTIMGDVPDFYGGGNGTPPIAIPKNDLQDNE</sequence>
<keyword evidence="1" id="KW-0812">Transmembrane</keyword>
<dbReference type="InterPro" id="IPR014197">
    <property type="entry name" value="Sporulation_prot_YunB"/>
</dbReference>
<reference evidence="2 3" key="1">
    <citation type="submission" date="2017-07" db="EMBL/GenBank/DDBJ databases">
        <title>Virgibacillus sp. LM2416.</title>
        <authorList>
            <person name="Tak E.J."/>
            <person name="Bae J.-W."/>
        </authorList>
    </citation>
    <scope>NUCLEOTIDE SEQUENCE [LARGE SCALE GENOMIC DNA]</scope>
    <source>
        <strain evidence="2 3">LM2416</strain>
    </source>
</reference>
<evidence type="ECO:0000313" key="2">
    <source>
        <dbReference type="EMBL" id="ASK62832.1"/>
    </source>
</evidence>
<keyword evidence="3" id="KW-1185">Reference proteome</keyword>
<dbReference type="KEGG" id="vil:CFK37_12080"/>
<dbReference type="Pfam" id="PF09560">
    <property type="entry name" value="Spore_YunB"/>
    <property type="match status" value="1"/>
</dbReference>
<evidence type="ECO:0000256" key="1">
    <source>
        <dbReference type="SAM" id="Phobius"/>
    </source>
</evidence>
<feature type="transmembrane region" description="Helical" evidence="1">
    <location>
        <begin position="21"/>
        <end position="42"/>
    </location>
</feature>
<dbReference type="PIRSF" id="PIRSF021383">
    <property type="entry name" value="YunB"/>
    <property type="match status" value="1"/>
</dbReference>
<evidence type="ECO:0000313" key="3">
    <source>
        <dbReference type="Proteomes" id="UP000198312"/>
    </source>
</evidence>
<dbReference type="EMBL" id="CP022315">
    <property type="protein sequence ID" value="ASK62832.1"/>
    <property type="molecule type" value="Genomic_DNA"/>
</dbReference>
<protein>
    <submittedName>
        <fullName evidence="2">Sporulation protein YunB</fullName>
    </submittedName>
</protein>
<accession>A0A220U4B3</accession>
<name>A0A220U4B3_9BACI</name>
<keyword evidence="1" id="KW-1133">Transmembrane helix</keyword>
<organism evidence="2 3">
    <name type="scientific">Virgibacillus phasianinus</name>
    <dbReference type="NCBI Taxonomy" id="2017483"/>
    <lineage>
        <taxon>Bacteria</taxon>
        <taxon>Bacillati</taxon>
        <taxon>Bacillota</taxon>
        <taxon>Bacilli</taxon>
        <taxon>Bacillales</taxon>
        <taxon>Bacillaceae</taxon>
        <taxon>Virgibacillus</taxon>
    </lineage>
</organism>
<proteinExistence type="predicted"/>
<dbReference type="NCBIfam" id="TIGR02832">
    <property type="entry name" value="spo_yunB"/>
    <property type="match status" value="1"/>
</dbReference>
<gene>
    <name evidence="2" type="primary">yunB</name>
    <name evidence="2" type="ORF">CFK37_12080</name>
</gene>
<dbReference type="AlphaFoldDB" id="A0A220U4B3"/>
<dbReference type="Proteomes" id="UP000198312">
    <property type="component" value="Chromosome"/>
</dbReference>